<name>W4MDE7_9BACT</name>
<protein>
    <submittedName>
        <fullName evidence="1">Uncharacterized protein</fullName>
    </submittedName>
</protein>
<evidence type="ECO:0000313" key="1">
    <source>
        <dbReference type="EMBL" id="ETX07951.1"/>
    </source>
</evidence>
<organism evidence="1 2">
    <name type="scientific">Candidatus Entotheonella gemina</name>
    <dbReference type="NCBI Taxonomy" id="1429439"/>
    <lineage>
        <taxon>Bacteria</taxon>
        <taxon>Pseudomonadati</taxon>
        <taxon>Nitrospinota/Tectimicrobiota group</taxon>
        <taxon>Candidatus Tectimicrobiota</taxon>
        <taxon>Candidatus Entotheonellia</taxon>
        <taxon>Candidatus Entotheonellales</taxon>
        <taxon>Candidatus Entotheonellaceae</taxon>
        <taxon>Candidatus Entotheonella</taxon>
    </lineage>
</organism>
<reference evidence="1 2" key="1">
    <citation type="journal article" date="2014" name="Nature">
        <title>An environmental bacterial taxon with a large and distinct metabolic repertoire.</title>
        <authorList>
            <person name="Wilson M.C."/>
            <person name="Mori T."/>
            <person name="Ruckert C."/>
            <person name="Uria A.R."/>
            <person name="Helf M.J."/>
            <person name="Takada K."/>
            <person name="Gernert C."/>
            <person name="Steffens U.A."/>
            <person name="Heycke N."/>
            <person name="Schmitt S."/>
            <person name="Rinke C."/>
            <person name="Helfrich E.J."/>
            <person name="Brachmann A.O."/>
            <person name="Gurgui C."/>
            <person name="Wakimoto T."/>
            <person name="Kracht M."/>
            <person name="Crusemann M."/>
            <person name="Hentschel U."/>
            <person name="Abe I."/>
            <person name="Matsunaga S."/>
            <person name="Kalinowski J."/>
            <person name="Takeyama H."/>
            <person name="Piel J."/>
        </authorList>
    </citation>
    <scope>NUCLEOTIDE SEQUENCE [LARGE SCALE GENOMIC DNA]</scope>
    <source>
        <strain evidence="2">TSY2</strain>
    </source>
</reference>
<keyword evidence="2" id="KW-1185">Reference proteome</keyword>
<dbReference type="HOGENOM" id="CLU_3213847_0_0_7"/>
<proteinExistence type="predicted"/>
<accession>W4MDE7</accession>
<dbReference type="Proteomes" id="UP000019140">
    <property type="component" value="Unassembled WGS sequence"/>
</dbReference>
<comment type="caution">
    <text evidence="1">The sequence shown here is derived from an EMBL/GenBank/DDBJ whole genome shotgun (WGS) entry which is preliminary data.</text>
</comment>
<dbReference type="EMBL" id="AZHX01000333">
    <property type="protein sequence ID" value="ETX07951.1"/>
    <property type="molecule type" value="Genomic_DNA"/>
</dbReference>
<gene>
    <name evidence="1" type="ORF">ETSY2_08235</name>
</gene>
<evidence type="ECO:0000313" key="2">
    <source>
        <dbReference type="Proteomes" id="UP000019140"/>
    </source>
</evidence>
<sequence length="44" mass="4950">MDHDFAYSTCFLTLNLHIFLDAPPTNFDSNQDGSAHDLMAGHRL</sequence>
<dbReference type="AlphaFoldDB" id="W4MDE7"/>